<evidence type="ECO:0000259" key="3">
    <source>
        <dbReference type="PROSITE" id="PS51898"/>
    </source>
</evidence>
<organism evidence="4 5">
    <name type="scientific">Limobrevibacterium gyesilva</name>
    <dbReference type="NCBI Taxonomy" id="2991712"/>
    <lineage>
        <taxon>Bacteria</taxon>
        <taxon>Pseudomonadati</taxon>
        <taxon>Pseudomonadota</taxon>
        <taxon>Alphaproteobacteria</taxon>
        <taxon>Acetobacterales</taxon>
        <taxon>Acetobacteraceae</taxon>
        <taxon>Limobrevibacterium</taxon>
    </lineage>
</organism>
<dbReference type="PANTHER" id="PTHR30349:SF64">
    <property type="entry name" value="PROPHAGE INTEGRASE INTD-RELATED"/>
    <property type="match status" value="1"/>
</dbReference>
<evidence type="ECO:0000313" key="4">
    <source>
        <dbReference type="EMBL" id="MCW3477545.1"/>
    </source>
</evidence>
<proteinExistence type="predicted"/>
<dbReference type="InterPro" id="IPR013762">
    <property type="entry name" value="Integrase-like_cat_sf"/>
</dbReference>
<sequence length="362" mass="41273">MPLKVTRRPGTRMLWLVGTVRGQRVRESAGTVNPQLAEERRAAREAEIYRSATHGVRPTRTFGEAALSYLKRPRSQDTKRRLNRFLAWLKQTGRQNVRCDQVMQELLDAACEALTDANAAPATKLREVFTPVKAVLRHAAIRGWCAIPVFESIRQGKRRKEWLTPEEAERIVALSPSHLAAMFEFMFCTGARRSEVLSLDWAHVQLRYARATLREVKSRPEDEKDRIVDLPPRAIAALAILPGTKETGTVFRRANGRPWHPDPRISGAQINRQFQAVAREADILRRVSLHVIRHSWASWHYAVHGNLKKLKEDGAWESLDMADRYSHLAPEGMKPEILAFWYRGIIAAETTNREAEAKGSRK</sequence>
<dbReference type="PROSITE" id="PS51898">
    <property type="entry name" value="TYR_RECOMBINASE"/>
    <property type="match status" value="1"/>
</dbReference>
<dbReference type="Proteomes" id="UP001165679">
    <property type="component" value="Unassembled WGS sequence"/>
</dbReference>
<keyword evidence="1" id="KW-0229">DNA integration</keyword>
<dbReference type="GO" id="GO:0015074">
    <property type="term" value="P:DNA integration"/>
    <property type="evidence" value="ECO:0007669"/>
    <property type="project" value="UniProtKB-KW"/>
</dbReference>
<dbReference type="SUPFAM" id="SSF56349">
    <property type="entry name" value="DNA breaking-rejoining enzymes"/>
    <property type="match status" value="1"/>
</dbReference>
<dbReference type="EMBL" id="JAPDNT010000040">
    <property type="protein sequence ID" value="MCW3477545.1"/>
    <property type="molecule type" value="Genomic_DNA"/>
</dbReference>
<dbReference type="GO" id="GO:0006310">
    <property type="term" value="P:DNA recombination"/>
    <property type="evidence" value="ECO:0007669"/>
    <property type="project" value="UniProtKB-KW"/>
</dbReference>
<dbReference type="AlphaFoldDB" id="A0AA42CK73"/>
<dbReference type="InterPro" id="IPR050090">
    <property type="entry name" value="Tyrosine_recombinase_XerCD"/>
</dbReference>
<name>A0AA42CK73_9PROT</name>
<feature type="domain" description="Tyr recombinase" evidence="3">
    <location>
        <begin position="158"/>
        <end position="338"/>
    </location>
</feature>
<dbReference type="CDD" id="cd00796">
    <property type="entry name" value="INT_Rci_Hp1_C"/>
    <property type="match status" value="1"/>
</dbReference>
<dbReference type="GO" id="GO:0003677">
    <property type="term" value="F:DNA binding"/>
    <property type="evidence" value="ECO:0007669"/>
    <property type="project" value="InterPro"/>
</dbReference>
<dbReference type="InterPro" id="IPR002104">
    <property type="entry name" value="Integrase_catalytic"/>
</dbReference>
<gene>
    <name evidence="4" type="ORF">OL599_23555</name>
</gene>
<dbReference type="Pfam" id="PF00589">
    <property type="entry name" value="Phage_integrase"/>
    <property type="match status" value="1"/>
</dbReference>
<accession>A0AA42CK73</accession>
<keyword evidence="5" id="KW-1185">Reference proteome</keyword>
<comment type="caution">
    <text evidence="4">The sequence shown here is derived from an EMBL/GenBank/DDBJ whole genome shotgun (WGS) entry which is preliminary data.</text>
</comment>
<reference evidence="4" key="1">
    <citation type="submission" date="2022-09" db="EMBL/GenBank/DDBJ databases">
        <title>Rhodovastum sp. nov. RN2-1 isolated from soil in Seongnam, South Korea.</title>
        <authorList>
            <person name="Le N.T."/>
        </authorList>
    </citation>
    <scope>NUCLEOTIDE SEQUENCE</scope>
    <source>
        <strain evidence="4">RN2-1</strain>
    </source>
</reference>
<dbReference type="InterPro" id="IPR011010">
    <property type="entry name" value="DNA_brk_join_enz"/>
</dbReference>
<evidence type="ECO:0000256" key="2">
    <source>
        <dbReference type="ARBA" id="ARBA00023172"/>
    </source>
</evidence>
<evidence type="ECO:0000256" key="1">
    <source>
        <dbReference type="ARBA" id="ARBA00022908"/>
    </source>
</evidence>
<evidence type="ECO:0000313" key="5">
    <source>
        <dbReference type="Proteomes" id="UP001165679"/>
    </source>
</evidence>
<reference evidence="4" key="2">
    <citation type="submission" date="2022-10" db="EMBL/GenBank/DDBJ databases">
        <authorList>
            <person name="Trinh H.N."/>
        </authorList>
    </citation>
    <scope>NUCLEOTIDE SEQUENCE</scope>
    <source>
        <strain evidence="4">RN2-1</strain>
    </source>
</reference>
<keyword evidence="2" id="KW-0233">DNA recombination</keyword>
<protein>
    <submittedName>
        <fullName evidence="4">Site-specific integrase</fullName>
    </submittedName>
</protein>
<dbReference type="Gene3D" id="1.10.443.10">
    <property type="entry name" value="Intergrase catalytic core"/>
    <property type="match status" value="1"/>
</dbReference>
<dbReference type="PANTHER" id="PTHR30349">
    <property type="entry name" value="PHAGE INTEGRASE-RELATED"/>
    <property type="match status" value="1"/>
</dbReference>